<dbReference type="OrthoDB" id="20105at2759"/>
<dbReference type="STRING" id="1392250.A0A2I2GC98"/>
<dbReference type="RefSeq" id="XP_024705808.1">
    <property type="nucleotide sequence ID" value="XM_024852183.1"/>
</dbReference>
<evidence type="ECO:0000256" key="2">
    <source>
        <dbReference type="SAM" id="MobiDB-lite"/>
    </source>
</evidence>
<keyword evidence="1" id="KW-0175">Coiled coil</keyword>
<protein>
    <submittedName>
        <fullName evidence="3">Uncharacterized protein</fullName>
    </submittedName>
</protein>
<feature type="region of interest" description="Disordered" evidence="2">
    <location>
        <begin position="247"/>
        <end position="522"/>
    </location>
</feature>
<accession>A0A2I2GC98</accession>
<evidence type="ECO:0000256" key="1">
    <source>
        <dbReference type="SAM" id="Coils"/>
    </source>
</evidence>
<feature type="coiled-coil region" evidence="1">
    <location>
        <begin position="162"/>
        <end position="217"/>
    </location>
</feature>
<name>A0A2I2GC98_9EURO</name>
<dbReference type="GeneID" id="36559881"/>
<dbReference type="Proteomes" id="UP000234275">
    <property type="component" value="Unassembled WGS sequence"/>
</dbReference>
<feature type="compositionally biased region" description="Polar residues" evidence="2">
    <location>
        <begin position="393"/>
        <end position="404"/>
    </location>
</feature>
<organism evidence="3 4">
    <name type="scientific">Aspergillus steynii IBT 23096</name>
    <dbReference type="NCBI Taxonomy" id="1392250"/>
    <lineage>
        <taxon>Eukaryota</taxon>
        <taxon>Fungi</taxon>
        <taxon>Dikarya</taxon>
        <taxon>Ascomycota</taxon>
        <taxon>Pezizomycotina</taxon>
        <taxon>Eurotiomycetes</taxon>
        <taxon>Eurotiomycetidae</taxon>
        <taxon>Eurotiales</taxon>
        <taxon>Aspergillaceae</taxon>
        <taxon>Aspergillus</taxon>
        <taxon>Aspergillus subgen. Circumdati</taxon>
    </lineage>
</organism>
<evidence type="ECO:0000313" key="4">
    <source>
        <dbReference type="Proteomes" id="UP000234275"/>
    </source>
</evidence>
<gene>
    <name evidence="3" type="ORF">P170DRAFT_463691</name>
</gene>
<comment type="caution">
    <text evidence="3">The sequence shown here is derived from an EMBL/GenBank/DDBJ whole genome shotgun (WGS) entry which is preliminary data.</text>
</comment>
<proteinExistence type="predicted"/>
<dbReference type="AlphaFoldDB" id="A0A2I2GC98"/>
<keyword evidence="4" id="KW-1185">Reference proteome</keyword>
<sequence>MEPASHDLECTVDDCQMALKTVRFERELQNAFGKTAQILETEGARIKRVEQLFLQFENENLRLQLDQINAKLSKALKAESDARFQFHAACDELDHLRSSSRISSNEIEGLQRKLASLGNANADSQRLVADNIRLSKSLASIKLEVEALRTQESSGRIPLAEKQDLERQLHSLELRMANERTIHEHTLARESQQATEIEALNAKLEEQSRRFAEEVQTRNRREHEIHQQSLEWTTQRLSLEKRLETLSRKLPSTKDPPQVASDGKQWTHGSLNGPESRNPIHRIHTNSQQPASRFNAELTIATPGAIQARERKKKTAALPGDKSSFSITPFLNRTGGPPDSPISSDGTDELHASQTHTGKDAIFPKASPVHNGADDQPQAQPTLTGKPVPRLAQRQQSEPPTSIPNARLKANQKVSNKLDPERSADGVSALVSHLATHTQSRPKKRKLGAQRDKNLFEGDDEEDELQEMKKPGRKLASSSNAGQNVGLDPGPLSASTGSHLSRNRGFGGFSDFSPLKRDKRRP</sequence>
<dbReference type="VEuPathDB" id="FungiDB:P170DRAFT_463691"/>
<reference evidence="3 4" key="1">
    <citation type="submission" date="2016-12" db="EMBL/GenBank/DDBJ databases">
        <title>The genomes of Aspergillus section Nigri reveals drivers in fungal speciation.</title>
        <authorList>
            <consortium name="DOE Joint Genome Institute"/>
            <person name="Vesth T.C."/>
            <person name="Nybo J."/>
            <person name="Theobald S."/>
            <person name="Brandl J."/>
            <person name="Frisvad J.C."/>
            <person name="Nielsen K.F."/>
            <person name="Lyhne E.K."/>
            <person name="Kogle M.E."/>
            <person name="Kuo A."/>
            <person name="Riley R."/>
            <person name="Clum A."/>
            <person name="Nolan M."/>
            <person name="Lipzen A."/>
            <person name="Salamov A."/>
            <person name="Henrissat B."/>
            <person name="Wiebenga A."/>
            <person name="De Vries R.P."/>
            <person name="Grigoriev I.V."/>
            <person name="Mortensen U.H."/>
            <person name="Andersen M.R."/>
            <person name="Baker S.E."/>
        </authorList>
    </citation>
    <scope>NUCLEOTIDE SEQUENCE [LARGE SCALE GENOMIC DNA]</scope>
    <source>
        <strain evidence="3 4">IBT 23096</strain>
    </source>
</reference>
<evidence type="ECO:0000313" key="3">
    <source>
        <dbReference type="EMBL" id="PLB50506.1"/>
    </source>
</evidence>
<dbReference type="EMBL" id="MSFO01000003">
    <property type="protein sequence ID" value="PLB50506.1"/>
    <property type="molecule type" value="Genomic_DNA"/>
</dbReference>